<dbReference type="InterPro" id="IPR023210">
    <property type="entry name" value="NADP_OxRdtase_dom"/>
</dbReference>
<evidence type="ECO:0000313" key="4">
    <source>
        <dbReference type="Proteomes" id="UP000295636"/>
    </source>
</evidence>
<dbReference type="EMBL" id="SMRT01000002">
    <property type="protein sequence ID" value="TDF99639.1"/>
    <property type="molecule type" value="Genomic_DNA"/>
</dbReference>
<dbReference type="OrthoDB" id="9773828at2"/>
<dbReference type="Proteomes" id="UP000295636">
    <property type="component" value="Unassembled WGS sequence"/>
</dbReference>
<gene>
    <name evidence="3" type="ORF">E1757_07350</name>
</gene>
<evidence type="ECO:0000313" key="3">
    <source>
        <dbReference type="EMBL" id="TDF99639.1"/>
    </source>
</evidence>
<comment type="caution">
    <text evidence="3">The sequence shown here is derived from an EMBL/GenBank/DDBJ whole genome shotgun (WGS) entry which is preliminary data.</text>
</comment>
<dbReference type="GO" id="GO:0005829">
    <property type="term" value="C:cytosol"/>
    <property type="evidence" value="ECO:0007669"/>
    <property type="project" value="TreeGrafter"/>
</dbReference>
<dbReference type="GO" id="GO:0016491">
    <property type="term" value="F:oxidoreductase activity"/>
    <property type="evidence" value="ECO:0007669"/>
    <property type="project" value="UniProtKB-KW"/>
</dbReference>
<dbReference type="InterPro" id="IPR036812">
    <property type="entry name" value="NAD(P)_OxRdtase_dom_sf"/>
</dbReference>
<dbReference type="Pfam" id="PF00248">
    <property type="entry name" value="Aldo_ket_red"/>
    <property type="match status" value="1"/>
</dbReference>
<dbReference type="AlphaFoldDB" id="A0A4R5KUN7"/>
<evidence type="ECO:0000256" key="1">
    <source>
        <dbReference type="ARBA" id="ARBA00023002"/>
    </source>
</evidence>
<dbReference type="PANTHER" id="PTHR43364:SF4">
    <property type="entry name" value="NAD(P)-LINKED OXIDOREDUCTASE SUPERFAMILY PROTEIN"/>
    <property type="match status" value="1"/>
</dbReference>
<dbReference type="RefSeq" id="WP_133226212.1">
    <property type="nucleotide sequence ID" value="NZ_SMRT01000002.1"/>
</dbReference>
<dbReference type="PANTHER" id="PTHR43364">
    <property type="entry name" value="NADH-SPECIFIC METHYLGLYOXAL REDUCTASE-RELATED"/>
    <property type="match status" value="1"/>
</dbReference>
<keyword evidence="4" id="KW-1185">Reference proteome</keyword>
<dbReference type="CDD" id="cd19082">
    <property type="entry name" value="AKR_AKR10A1_2"/>
    <property type="match status" value="1"/>
</dbReference>
<accession>A0A4R5KUN7</accession>
<evidence type="ECO:0000259" key="2">
    <source>
        <dbReference type="Pfam" id="PF00248"/>
    </source>
</evidence>
<keyword evidence="1" id="KW-0560">Oxidoreductase</keyword>
<protein>
    <submittedName>
        <fullName evidence="3">Aldo/keto reductase</fullName>
    </submittedName>
</protein>
<dbReference type="PRINTS" id="PR00069">
    <property type="entry name" value="ALDKETRDTASE"/>
</dbReference>
<dbReference type="SUPFAM" id="SSF51430">
    <property type="entry name" value="NAD(P)-linked oxidoreductase"/>
    <property type="match status" value="1"/>
</dbReference>
<reference evidence="3 4" key="1">
    <citation type="submission" date="2019-03" db="EMBL/GenBank/DDBJ databases">
        <title>This is whole genome sequence of Paenibacillus sp MS74 strain.</title>
        <authorList>
            <person name="Trinh H.N."/>
        </authorList>
    </citation>
    <scope>NUCLEOTIDE SEQUENCE [LARGE SCALE GENOMIC DNA]</scope>
    <source>
        <strain evidence="3 4">MS74</strain>
    </source>
</reference>
<proteinExistence type="predicted"/>
<dbReference type="InterPro" id="IPR020471">
    <property type="entry name" value="AKR"/>
</dbReference>
<dbReference type="InterPro" id="IPR050523">
    <property type="entry name" value="AKR_Detox_Biosynth"/>
</dbReference>
<organism evidence="3 4">
    <name type="scientific">Paenibacillus piri</name>
    <dbReference type="NCBI Taxonomy" id="2547395"/>
    <lineage>
        <taxon>Bacteria</taxon>
        <taxon>Bacillati</taxon>
        <taxon>Bacillota</taxon>
        <taxon>Bacilli</taxon>
        <taxon>Bacillales</taxon>
        <taxon>Paenibacillaceae</taxon>
        <taxon>Paenibacillus</taxon>
    </lineage>
</organism>
<feature type="domain" description="NADP-dependent oxidoreductase" evidence="2">
    <location>
        <begin position="29"/>
        <end position="307"/>
    </location>
</feature>
<sequence>MKTIRIQGLDKPVSHLIQGSDFFTHDVYDKVCSVLDQFLALGGNTIDTAFIYRGGQSEETIGKWMKERGNRDNVVILTKGAHHNADGPRVTKQDIDSDLATSLQRLQTDYVDLYALHRDDVNIPVRVIMDALNEHIRAGRILAIGASNWTHQRLQEANDYAAANGLTGFTFSSPNLSLAKPNEARWAGCISADAETLAWHEKTQLPLLSWSSQAGGFFTGNFAPDKRDNAEMVRVYYSDANWERLRRAEELAKQKGVTPIQIALAYVLNQPFPSAALVGAQNKTEQESCLEGSQIKLSKEEVQWLENIQLV</sequence>
<dbReference type="Gene3D" id="3.20.20.100">
    <property type="entry name" value="NADP-dependent oxidoreductase domain"/>
    <property type="match status" value="1"/>
</dbReference>
<name>A0A4R5KUN7_9BACL</name>